<protein>
    <recommendedName>
        <fullName evidence="3">BTB domain-containing protein</fullName>
    </recommendedName>
</protein>
<dbReference type="InterPro" id="IPR011333">
    <property type="entry name" value="SKP1/BTB/POZ_sf"/>
</dbReference>
<name>A0AAV9ZL54_9AGAR</name>
<evidence type="ECO:0000313" key="1">
    <source>
        <dbReference type="EMBL" id="KAK6984928.1"/>
    </source>
</evidence>
<gene>
    <name evidence="1" type="ORF">R3P38DRAFT_3292008</name>
</gene>
<reference evidence="1 2" key="1">
    <citation type="journal article" date="2024" name="J Genomics">
        <title>Draft genome sequencing and assembly of Favolaschia claudopus CIRM-BRFM 2984 isolated from oak limbs.</title>
        <authorList>
            <person name="Navarro D."/>
            <person name="Drula E."/>
            <person name="Chaduli D."/>
            <person name="Cazenave R."/>
            <person name="Ahrendt S."/>
            <person name="Wang J."/>
            <person name="Lipzen A."/>
            <person name="Daum C."/>
            <person name="Barry K."/>
            <person name="Grigoriev I.V."/>
            <person name="Favel A."/>
            <person name="Rosso M.N."/>
            <person name="Martin F."/>
        </authorList>
    </citation>
    <scope>NUCLEOTIDE SEQUENCE [LARGE SCALE GENOMIC DNA]</scope>
    <source>
        <strain evidence="1 2">CIRM-BRFM 2984</strain>
    </source>
</reference>
<evidence type="ECO:0000313" key="2">
    <source>
        <dbReference type="Proteomes" id="UP001362999"/>
    </source>
</evidence>
<sequence>MNDSESSTGPQRNGDVVKNTGQFIQHIAYWYSDGSIVVRVDDQTIYKIHLSMLTKLSKVMEEILTIPDNKQADDPNREGTSLYPLFIPGTTSQEFNDFLFWLYRTEWESLGDDVEKERMCTHLLKLADMWEIAAAKKYAIHALDMLYLPPSRRLELAGRFAIPDWVRPAVRRILDGKLSELKDHDICAMGWKVYSMLVNATEMLGQETRRTALIPPGMIKDPSIQCTDHASCQSVWPKLWFDRIGRDLLHPKTPMKLGGIVTKVLQDATLTHPKLSECCRLDMVLHCSRIIFADEDIVTQVSNAIIQFHATLA</sequence>
<organism evidence="1 2">
    <name type="scientific">Favolaschia claudopus</name>
    <dbReference type="NCBI Taxonomy" id="2862362"/>
    <lineage>
        <taxon>Eukaryota</taxon>
        <taxon>Fungi</taxon>
        <taxon>Dikarya</taxon>
        <taxon>Basidiomycota</taxon>
        <taxon>Agaricomycotina</taxon>
        <taxon>Agaricomycetes</taxon>
        <taxon>Agaricomycetidae</taxon>
        <taxon>Agaricales</taxon>
        <taxon>Marasmiineae</taxon>
        <taxon>Mycenaceae</taxon>
        <taxon>Favolaschia</taxon>
    </lineage>
</organism>
<dbReference type="Proteomes" id="UP001362999">
    <property type="component" value="Unassembled WGS sequence"/>
</dbReference>
<proteinExistence type="predicted"/>
<accession>A0AAV9ZL54</accession>
<keyword evidence="2" id="KW-1185">Reference proteome</keyword>
<comment type="caution">
    <text evidence="1">The sequence shown here is derived from an EMBL/GenBank/DDBJ whole genome shotgun (WGS) entry which is preliminary data.</text>
</comment>
<dbReference type="Gene3D" id="3.30.710.10">
    <property type="entry name" value="Potassium Channel Kv1.1, Chain A"/>
    <property type="match status" value="1"/>
</dbReference>
<dbReference type="AlphaFoldDB" id="A0AAV9ZL54"/>
<dbReference type="EMBL" id="JAWWNJ010000133">
    <property type="protein sequence ID" value="KAK6984928.1"/>
    <property type="molecule type" value="Genomic_DNA"/>
</dbReference>
<evidence type="ECO:0008006" key="3">
    <source>
        <dbReference type="Google" id="ProtNLM"/>
    </source>
</evidence>